<dbReference type="InterPro" id="IPR051783">
    <property type="entry name" value="NAD(P)-dependent_oxidoreduct"/>
</dbReference>
<gene>
    <name evidence="2" type="ORF">BDV29DRAFT_68920</name>
</gene>
<dbReference type="InterPro" id="IPR001509">
    <property type="entry name" value="Epimerase_deHydtase"/>
</dbReference>
<sequence length="348" mass="38014">MSHNILITGASGYLGGSLLADLHKANLPPYGKLYALVRTEEQCNAVKELYGAEPIEIDLTNEISTIQAIVGREITIIYYLIDALNSDTQRTMIRALGEVKRKTAQDVHFLHTSGAKLFSSHAGHPTDRPLLDTNPELYEIQQGAKAFHPLIRKAIDTNTAVIDTAMAYGVRSYIFVPCVVYGEGEGFGNRISIQTTAIVRAAQQVRRLHSVDRGHAAWPVSHISDNTALYIDLLRGILSEKYPGSGKNGYYLAASGSVTWNNIYSAIAKALAKRNVVDDETVSLANDEALEEMGKALGCPKEFVPVELGGHCTFVAENGRSTGWKPCYPPEHILDAADAEVELILQHI</sequence>
<dbReference type="GO" id="GO:0005737">
    <property type="term" value="C:cytoplasm"/>
    <property type="evidence" value="ECO:0007669"/>
    <property type="project" value="TreeGrafter"/>
</dbReference>
<dbReference type="GO" id="GO:0004029">
    <property type="term" value="F:aldehyde dehydrogenase (NAD+) activity"/>
    <property type="evidence" value="ECO:0007669"/>
    <property type="project" value="TreeGrafter"/>
</dbReference>
<protein>
    <recommendedName>
        <fullName evidence="1">NAD-dependent epimerase/dehydratase domain-containing protein</fullName>
    </recommendedName>
</protein>
<accession>A0A5N5WJK6</accession>
<dbReference type="Proteomes" id="UP000326565">
    <property type="component" value="Unassembled WGS sequence"/>
</dbReference>
<feature type="domain" description="NAD-dependent epimerase/dehydratase" evidence="1">
    <location>
        <begin position="5"/>
        <end position="228"/>
    </location>
</feature>
<evidence type="ECO:0000313" key="3">
    <source>
        <dbReference type="Proteomes" id="UP000326565"/>
    </source>
</evidence>
<name>A0A5N5WJK6_9EURO</name>
<keyword evidence="3" id="KW-1185">Reference proteome</keyword>
<proteinExistence type="predicted"/>
<dbReference type="PANTHER" id="PTHR48079:SF6">
    <property type="entry name" value="NAD(P)-BINDING DOMAIN-CONTAINING PROTEIN-RELATED"/>
    <property type="match status" value="1"/>
</dbReference>
<evidence type="ECO:0000313" key="2">
    <source>
        <dbReference type="EMBL" id="KAB8068489.1"/>
    </source>
</evidence>
<dbReference type="AlphaFoldDB" id="A0A5N5WJK6"/>
<dbReference type="EMBL" id="ML732390">
    <property type="protein sequence ID" value="KAB8068489.1"/>
    <property type="molecule type" value="Genomic_DNA"/>
</dbReference>
<dbReference type="SUPFAM" id="SSF51735">
    <property type="entry name" value="NAD(P)-binding Rossmann-fold domains"/>
    <property type="match status" value="1"/>
</dbReference>
<dbReference type="OrthoDB" id="10262413at2759"/>
<organism evidence="2 3">
    <name type="scientific">Aspergillus leporis</name>
    <dbReference type="NCBI Taxonomy" id="41062"/>
    <lineage>
        <taxon>Eukaryota</taxon>
        <taxon>Fungi</taxon>
        <taxon>Dikarya</taxon>
        <taxon>Ascomycota</taxon>
        <taxon>Pezizomycotina</taxon>
        <taxon>Eurotiomycetes</taxon>
        <taxon>Eurotiomycetidae</taxon>
        <taxon>Eurotiales</taxon>
        <taxon>Aspergillaceae</taxon>
        <taxon>Aspergillus</taxon>
        <taxon>Aspergillus subgen. Circumdati</taxon>
    </lineage>
</organism>
<evidence type="ECO:0000259" key="1">
    <source>
        <dbReference type="Pfam" id="PF01370"/>
    </source>
</evidence>
<reference evidence="2 3" key="1">
    <citation type="submission" date="2019-04" db="EMBL/GenBank/DDBJ databases">
        <title>Friends and foes A comparative genomics study of 23 Aspergillus species from section Flavi.</title>
        <authorList>
            <consortium name="DOE Joint Genome Institute"/>
            <person name="Kjaerbolling I."/>
            <person name="Vesth T."/>
            <person name="Frisvad J.C."/>
            <person name="Nybo J.L."/>
            <person name="Theobald S."/>
            <person name="Kildgaard S."/>
            <person name="Isbrandt T."/>
            <person name="Kuo A."/>
            <person name="Sato A."/>
            <person name="Lyhne E.K."/>
            <person name="Kogle M.E."/>
            <person name="Wiebenga A."/>
            <person name="Kun R.S."/>
            <person name="Lubbers R.J."/>
            <person name="Makela M.R."/>
            <person name="Barry K."/>
            <person name="Chovatia M."/>
            <person name="Clum A."/>
            <person name="Daum C."/>
            <person name="Haridas S."/>
            <person name="He G."/>
            <person name="LaButti K."/>
            <person name="Lipzen A."/>
            <person name="Mondo S."/>
            <person name="Riley R."/>
            <person name="Salamov A."/>
            <person name="Simmons B.A."/>
            <person name="Magnuson J.K."/>
            <person name="Henrissat B."/>
            <person name="Mortensen U.H."/>
            <person name="Larsen T.O."/>
            <person name="Devries R.P."/>
            <person name="Grigoriev I.V."/>
            <person name="Machida M."/>
            <person name="Baker S.E."/>
            <person name="Andersen M.R."/>
        </authorList>
    </citation>
    <scope>NUCLEOTIDE SEQUENCE [LARGE SCALE GENOMIC DNA]</scope>
    <source>
        <strain evidence="2 3">CBS 151.66</strain>
    </source>
</reference>
<dbReference type="PANTHER" id="PTHR48079">
    <property type="entry name" value="PROTEIN YEEZ"/>
    <property type="match status" value="1"/>
</dbReference>
<dbReference type="InterPro" id="IPR036291">
    <property type="entry name" value="NAD(P)-bd_dom_sf"/>
</dbReference>
<dbReference type="Pfam" id="PF01370">
    <property type="entry name" value="Epimerase"/>
    <property type="match status" value="1"/>
</dbReference>
<dbReference type="Gene3D" id="3.40.50.720">
    <property type="entry name" value="NAD(P)-binding Rossmann-like Domain"/>
    <property type="match status" value="1"/>
</dbReference>